<dbReference type="EMBL" id="BAAAND010000006">
    <property type="protein sequence ID" value="GAA1586646.1"/>
    <property type="molecule type" value="Genomic_DNA"/>
</dbReference>
<evidence type="ECO:0000313" key="3">
    <source>
        <dbReference type="EMBL" id="GAA1586646.1"/>
    </source>
</evidence>
<keyword evidence="2" id="KW-0812">Transmembrane</keyword>
<gene>
    <name evidence="3" type="ORF">GCM10009742_35760</name>
</gene>
<keyword evidence="2" id="KW-1133">Transmembrane helix</keyword>
<feature type="transmembrane region" description="Helical" evidence="2">
    <location>
        <begin position="54"/>
        <end position="72"/>
    </location>
</feature>
<dbReference type="Proteomes" id="UP001500190">
    <property type="component" value="Unassembled WGS sequence"/>
</dbReference>
<reference evidence="3 4" key="1">
    <citation type="journal article" date="2019" name="Int. J. Syst. Evol. Microbiol.">
        <title>The Global Catalogue of Microorganisms (GCM) 10K type strain sequencing project: providing services to taxonomists for standard genome sequencing and annotation.</title>
        <authorList>
            <consortium name="The Broad Institute Genomics Platform"/>
            <consortium name="The Broad Institute Genome Sequencing Center for Infectious Disease"/>
            <person name="Wu L."/>
            <person name="Ma J."/>
        </authorList>
    </citation>
    <scope>NUCLEOTIDE SEQUENCE [LARGE SCALE GENOMIC DNA]</scope>
    <source>
        <strain evidence="3 4">JCM 14304</strain>
    </source>
</reference>
<keyword evidence="4" id="KW-1185">Reference proteome</keyword>
<feature type="region of interest" description="Disordered" evidence="1">
    <location>
        <begin position="13"/>
        <end position="34"/>
    </location>
</feature>
<proteinExistence type="predicted"/>
<organism evidence="3 4">
    <name type="scientific">Kribbella karoonensis</name>
    <dbReference type="NCBI Taxonomy" id="324851"/>
    <lineage>
        <taxon>Bacteria</taxon>
        <taxon>Bacillati</taxon>
        <taxon>Actinomycetota</taxon>
        <taxon>Actinomycetes</taxon>
        <taxon>Propionibacteriales</taxon>
        <taxon>Kribbellaceae</taxon>
        <taxon>Kribbella</taxon>
    </lineage>
</organism>
<keyword evidence="2" id="KW-0472">Membrane</keyword>
<evidence type="ECO:0000256" key="1">
    <source>
        <dbReference type="SAM" id="MobiDB-lite"/>
    </source>
</evidence>
<evidence type="ECO:0000256" key="2">
    <source>
        <dbReference type="SAM" id="Phobius"/>
    </source>
</evidence>
<feature type="region of interest" description="Disordered" evidence="1">
    <location>
        <begin position="136"/>
        <end position="156"/>
    </location>
</feature>
<evidence type="ECO:0000313" key="4">
    <source>
        <dbReference type="Proteomes" id="UP001500190"/>
    </source>
</evidence>
<name>A0ABN2DU08_9ACTN</name>
<sequence>MRVAGLYGAERPTRLGRTDVPQPSTGPVSKSVSKSRCDGYARGSVGGLGSGFELLLLIVITAGLILRALWASAVLHRHVGWLVAVAWTGGLVSGFVLGHEWLAIPCVLVFVIGEFVYQTGGDGSKAPPARWLDPMLRRLPAGPAGRHGRRRRDDSA</sequence>
<protein>
    <submittedName>
        <fullName evidence="3">Uncharacterized protein</fullName>
    </submittedName>
</protein>
<feature type="transmembrane region" description="Helical" evidence="2">
    <location>
        <begin position="79"/>
        <end position="96"/>
    </location>
</feature>
<feature type="compositionally biased region" description="Polar residues" evidence="1">
    <location>
        <begin position="21"/>
        <end position="34"/>
    </location>
</feature>
<accession>A0ABN2DU08</accession>
<comment type="caution">
    <text evidence="3">The sequence shown here is derived from an EMBL/GenBank/DDBJ whole genome shotgun (WGS) entry which is preliminary data.</text>
</comment>